<evidence type="ECO:0000313" key="4">
    <source>
        <dbReference type="Proteomes" id="UP001157125"/>
    </source>
</evidence>
<dbReference type="Pfam" id="PF10282">
    <property type="entry name" value="Lactonase"/>
    <property type="match status" value="1"/>
</dbReference>
<dbReference type="InterPro" id="IPR019405">
    <property type="entry name" value="Lactonase_7-beta_prop"/>
</dbReference>
<evidence type="ECO:0000313" key="3">
    <source>
        <dbReference type="EMBL" id="GMA35146.1"/>
    </source>
</evidence>
<protein>
    <recommendedName>
        <fullName evidence="5">6-phosphogluconolactonase</fullName>
    </recommendedName>
</protein>
<keyword evidence="4" id="KW-1185">Reference proteome</keyword>
<name>A0ABQ6ID08_9MICO</name>
<dbReference type="InterPro" id="IPR015943">
    <property type="entry name" value="WD40/YVTN_repeat-like_dom_sf"/>
</dbReference>
<feature type="compositionally biased region" description="Basic residues" evidence="2">
    <location>
        <begin position="243"/>
        <end position="260"/>
    </location>
</feature>
<evidence type="ECO:0000256" key="1">
    <source>
        <dbReference type="ARBA" id="ARBA00005564"/>
    </source>
</evidence>
<dbReference type="Proteomes" id="UP001157125">
    <property type="component" value="Unassembled WGS sequence"/>
</dbReference>
<sequence>MSEQLWWGTYPEAGLGTPTGTGEGLWKQSPDDARLVLALDAPSWLVAHPSLPLVYAVSEADESAIHAIDVSDPEAPRIAATIPTGGASACHALLAGGALTLYVAHYVSSELVVIRLGEDGLFLDNSPAQSFAHAGTGPYEARQDASHAHFVAYAPGRHHLLVCDLGTDELRRYAIRPDGLLDDHGIGATLPPGTGPRHLAVRGELIYVLGEPVHLGAHAAVGPRRRRGGPHRGDPRDHCGGAQRRRARLLRHPPRRARGP</sequence>
<dbReference type="PANTHER" id="PTHR30344:SF1">
    <property type="entry name" value="6-PHOSPHOGLUCONOLACTONASE"/>
    <property type="match status" value="1"/>
</dbReference>
<dbReference type="PANTHER" id="PTHR30344">
    <property type="entry name" value="6-PHOSPHOGLUCONOLACTONASE-RELATED"/>
    <property type="match status" value="1"/>
</dbReference>
<accession>A0ABQ6ID08</accession>
<gene>
    <name evidence="3" type="ORF">GCM10025876_13500</name>
</gene>
<evidence type="ECO:0000256" key="2">
    <source>
        <dbReference type="SAM" id="MobiDB-lite"/>
    </source>
</evidence>
<dbReference type="Gene3D" id="2.130.10.10">
    <property type="entry name" value="YVTN repeat-like/Quinoprotein amine dehydrogenase"/>
    <property type="match status" value="1"/>
</dbReference>
<dbReference type="InterPro" id="IPR011045">
    <property type="entry name" value="N2O_reductase_N"/>
</dbReference>
<dbReference type="EMBL" id="BSUN01000001">
    <property type="protein sequence ID" value="GMA35146.1"/>
    <property type="molecule type" value="Genomic_DNA"/>
</dbReference>
<comment type="caution">
    <text evidence="3">The sequence shown here is derived from an EMBL/GenBank/DDBJ whole genome shotgun (WGS) entry which is preliminary data.</text>
</comment>
<evidence type="ECO:0008006" key="5">
    <source>
        <dbReference type="Google" id="ProtNLM"/>
    </source>
</evidence>
<proteinExistence type="inferred from homology"/>
<dbReference type="SUPFAM" id="SSF50974">
    <property type="entry name" value="Nitrous oxide reductase, N-terminal domain"/>
    <property type="match status" value="1"/>
</dbReference>
<reference evidence="4" key="1">
    <citation type="journal article" date="2019" name="Int. J. Syst. Evol. Microbiol.">
        <title>The Global Catalogue of Microorganisms (GCM) 10K type strain sequencing project: providing services to taxonomists for standard genome sequencing and annotation.</title>
        <authorList>
            <consortium name="The Broad Institute Genomics Platform"/>
            <consortium name="The Broad Institute Genome Sequencing Center for Infectious Disease"/>
            <person name="Wu L."/>
            <person name="Ma J."/>
        </authorList>
    </citation>
    <scope>NUCLEOTIDE SEQUENCE [LARGE SCALE GENOMIC DNA]</scope>
    <source>
        <strain evidence="4">NBRC 112299</strain>
    </source>
</reference>
<dbReference type="InterPro" id="IPR050282">
    <property type="entry name" value="Cycloisomerase_2"/>
</dbReference>
<comment type="similarity">
    <text evidence="1">Belongs to the cycloisomerase 2 family.</text>
</comment>
<organism evidence="3 4">
    <name type="scientific">Demequina litorisediminis</name>
    <dbReference type="NCBI Taxonomy" id="1849022"/>
    <lineage>
        <taxon>Bacteria</taxon>
        <taxon>Bacillati</taxon>
        <taxon>Actinomycetota</taxon>
        <taxon>Actinomycetes</taxon>
        <taxon>Micrococcales</taxon>
        <taxon>Demequinaceae</taxon>
        <taxon>Demequina</taxon>
    </lineage>
</organism>
<feature type="region of interest" description="Disordered" evidence="2">
    <location>
        <begin position="219"/>
        <end position="260"/>
    </location>
</feature>